<proteinExistence type="predicted"/>
<gene>
    <name evidence="1" type="ORF">MQH31_18010</name>
</gene>
<evidence type="ECO:0000313" key="2">
    <source>
        <dbReference type="Proteomes" id="UP001165341"/>
    </source>
</evidence>
<comment type="caution">
    <text evidence="1">The sequence shown here is derived from an EMBL/GenBank/DDBJ whole genome shotgun (WGS) entry which is preliminary data.</text>
</comment>
<reference evidence="1" key="1">
    <citation type="submission" date="2022-03" db="EMBL/GenBank/DDBJ databases">
        <title>Cryobacterium sp. nov. strain ZS14-85, isolated from Antarctic soil.</title>
        <authorList>
            <person name="Li J."/>
            <person name="Niu G."/>
        </authorList>
    </citation>
    <scope>NUCLEOTIDE SEQUENCE</scope>
    <source>
        <strain evidence="1">ZS14-85</strain>
    </source>
</reference>
<accession>A0AA41QZJ8</accession>
<dbReference type="InterPro" id="IPR037284">
    <property type="entry name" value="SUF_FeS_clus_asmbl_SufBD_sf"/>
</dbReference>
<dbReference type="RefSeq" id="WP_243013195.1">
    <property type="nucleotide sequence ID" value="NZ_JALGAR010000006.1"/>
</dbReference>
<dbReference type="AlphaFoldDB" id="A0AA41QZJ8"/>
<organism evidence="1 2">
    <name type="scientific">Cryobacterium zhongshanensis</name>
    <dbReference type="NCBI Taxonomy" id="2928153"/>
    <lineage>
        <taxon>Bacteria</taxon>
        <taxon>Bacillati</taxon>
        <taxon>Actinomycetota</taxon>
        <taxon>Actinomycetes</taxon>
        <taxon>Micrococcales</taxon>
        <taxon>Microbacteriaceae</taxon>
        <taxon>Cryobacterium</taxon>
    </lineage>
</organism>
<dbReference type="SUPFAM" id="SSF101960">
    <property type="entry name" value="Stabilizer of iron transporter SufD"/>
    <property type="match status" value="1"/>
</dbReference>
<dbReference type="Proteomes" id="UP001165341">
    <property type="component" value="Unassembled WGS sequence"/>
</dbReference>
<protein>
    <submittedName>
        <fullName evidence="1">SufD family Fe-S cluster assembly protein</fullName>
    </submittedName>
</protein>
<keyword evidence="2" id="KW-1185">Reference proteome</keyword>
<name>A0AA41QZJ8_9MICO</name>
<dbReference type="EMBL" id="JALGAR010000006">
    <property type="protein sequence ID" value="MCI4659704.1"/>
    <property type="molecule type" value="Genomic_DNA"/>
</dbReference>
<sequence length="217" mass="24981">MPISKTAPKKYADARRTVITDEWHEWEADRHAEAVDDGWEEAMDAGLEAEKYFPERDGKAIPDDGAWIIVLEEPHTEMMDRFRVPPISMWRARRHEMNSASFTTRSKVTFYPQQAVIATPAGDLHLWPHEYVMATRPMDLASDPEAELHSLGGEVVLDEDRMFYLQSRGIPRSEATLMIFDTIKSLDFVYVTFPEWLTTMFAGVGQANHRKDRRGSH</sequence>
<evidence type="ECO:0000313" key="1">
    <source>
        <dbReference type="EMBL" id="MCI4659704.1"/>
    </source>
</evidence>